<dbReference type="KEGG" id="ovi:T265_12034"/>
<organism evidence="1 2">
    <name type="scientific">Opisthorchis viverrini</name>
    <name type="common">Southeast Asian liver fluke</name>
    <dbReference type="NCBI Taxonomy" id="6198"/>
    <lineage>
        <taxon>Eukaryota</taxon>
        <taxon>Metazoa</taxon>
        <taxon>Spiralia</taxon>
        <taxon>Lophotrochozoa</taxon>
        <taxon>Platyhelminthes</taxon>
        <taxon>Trematoda</taxon>
        <taxon>Digenea</taxon>
        <taxon>Opisthorchiida</taxon>
        <taxon>Opisthorchiata</taxon>
        <taxon>Opisthorchiidae</taxon>
        <taxon>Opisthorchis</taxon>
    </lineage>
</organism>
<dbReference type="Proteomes" id="UP000054324">
    <property type="component" value="Unassembled WGS sequence"/>
</dbReference>
<sequence>MDVLYTYGQTGPLCEGITQRILEAAPTKIEPSASTISTLRGRLENATDECIKYQTLGARMPCLY</sequence>
<dbReference type="AlphaFoldDB" id="A0A074Z755"/>
<name>A0A074Z755_OPIVI</name>
<dbReference type="GeneID" id="20326202"/>
<keyword evidence="2" id="KW-1185">Reference proteome</keyword>
<dbReference type="EMBL" id="KL597361">
    <property type="protein sequence ID" value="KER19050.1"/>
    <property type="molecule type" value="Genomic_DNA"/>
</dbReference>
<accession>A0A074Z755</accession>
<reference evidence="1 2" key="1">
    <citation type="submission" date="2013-11" db="EMBL/GenBank/DDBJ databases">
        <title>Opisthorchis viverrini - life in the bile duct.</title>
        <authorList>
            <person name="Young N.D."/>
            <person name="Nagarajan N."/>
            <person name="Lin S.J."/>
            <person name="Korhonen P.K."/>
            <person name="Jex A.R."/>
            <person name="Hall R.S."/>
            <person name="Safavi-Hemami H."/>
            <person name="Kaewkong W."/>
            <person name="Bertrand D."/>
            <person name="Gao S."/>
            <person name="Seet Q."/>
            <person name="Wongkham S."/>
            <person name="Teh B.T."/>
            <person name="Wongkham C."/>
            <person name="Intapan P.M."/>
            <person name="Maleewong W."/>
            <person name="Yang X."/>
            <person name="Hu M."/>
            <person name="Wang Z."/>
            <person name="Hofmann A."/>
            <person name="Sternberg P.W."/>
            <person name="Tan P."/>
            <person name="Wang J."/>
            <person name="Gasser R.B."/>
        </authorList>
    </citation>
    <scope>NUCLEOTIDE SEQUENCE [LARGE SCALE GENOMIC DNA]</scope>
</reference>
<evidence type="ECO:0000313" key="1">
    <source>
        <dbReference type="EMBL" id="KER19050.1"/>
    </source>
</evidence>
<evidence type="ECO:0000313" key="2">
    <source>
        <dbReference type="Proteomes" id="UP000054324"/>
    </source>
</evidence>
<protein>
    <submittedName>
        <fullName evidence="1">Uncharacterized protein</fullName>
    </submittedName>
</protein>
<dbReference type="RefSeq" id="XP_009177203.1">
    <property type="nucleotide sequence ID" value="XM_009178939.1"/>
</dbReference>
<gene>
    <name evidence="1" type="ORF">T265_12034</name>
</gene>
<dbReference type="CTD" id="20326202"/>
<proteinExistence type="predicted"/>